<dbReference type="PROSITE" id="PS50994">
    <property type="entry name" value="INTEGRASE"/>
    <property type="match status" value="2"/>
</dbReference>
<feature type="coiled-coil region" evidence="10">
    <location>
        <begin position="1752"/>
        <end position="1808"/>
    </location>
</feature>
<dbReference type="Gene3D" id="3.10.10.10">
    <property type="entry name" value="HIV Type 1 Reverse Transcriptase, subunit A, domain 1"/>
    <property type="match status" value="2"/>
</dbReference>
<dbReference type="Gene3D" id="4.10.60.10">
    <property type="entry name" value="Zinc finger, CCHC-type"/>
    <property type="match status" value="3"/>
</dbReference>
<dbReference type="Pfam" id="PF00078">
    <property type="entry name" value="RVT_1"/>
    <property type="match status" value="2"/>
</dbReference>
<feature type="domain" description="Integrase catalytic" evidence="15">
    <location>
        <begin position="855"/>
        <end position="1018"/>
    </location>
</feature>
<dbReference type="InterPro" id="IPR054465">
    <property type="entry name" value="Integrase_p58-like_C"/>
</dbReference>
<dbReference type="FunFam" id="1.10.340.70:FF:000001">
    <property type="entry name" value="Retrovirus-related Pol polyprotein from transposon gypsy-like Protein"/>
    <property type="match status" value="2"/>
</dbReference>
<evidence type="ECO:0000256" key="6">
    <source>
        <dbReference type="ARBA" id="ARBA00022759"/>
    </source>
</evidence>
<feature type="domain" description="Reverse transcriptase" evidence="14">
    <location>
        <begin position="2100"/>
        <end position="2279"/>
    </location>
</feature>
<dbReference type="InterPro" id="IPR041588">
    <property type="entry name" value="Integrase_H2C2"/>
</dbReference>
<keyword evidence="9" id="KW-0863">Zinc-finger</keyword>
<feature type="domain" description="Integrase catalytic" evidence="15">
    <location>
        <begin position="2642"/>
        <end position="2805"/>
    </location>
</feature>
<dbReference type="InterPro" id="IPR021109">
    <property type="entry name" value="Peptidase_aspartic_dom_sf"/>
</dbReference>
<dbReference type="InterPro" id="IPR043502">
    <property type="entry name" value="DNA/RNA_pol_sf"/>
</dbReference>
<dbReference type="Gene3D" id="2.40.70.10">
    <property type="entry name" value="Acid Proteases"/>
    <property type="match status" value="2"/>
</dbReference>
<dbReference type="GO" id="GO:0003676">
    <property type="term" value="F:nucleic acid binding"/>
    <property type="evidence" value="ECO:0007669"/>
    <property type="project" value="InterPro"/>
</dbReference>
<dbReference type="Pfam" id="PF17921">
    <property type="entry name" value="Integrase_H2C2"/>
    <property type="match status" value="2"/>
</dbReference>
<dbReference type="EMBL" id="JYDW01000099">
    <property type="protein sequence ID" value="KRZ56173.1"/>
    <property type="molecule type" value="Genomic_DNA"/>
</dbReference>
<dbReference type="GO" id="GO:0003964">
    <property type="term" value="F:RNA-directed DNA polymerase activity"/>
    <property type="evidence" value="ECO:0007669"/>
    <property type="project" value="UniProtKB-KW"/>
</dbReference>
<evidence type="ECO:0000256" key="11">
    <source>
        <dbReference type="SAM" id="MobiDB-lite"/>
    </source>
</evidence>
<dbReference type="InterPro" id="IPR036397">
    <property type="entry name" value="RNaseH_sf"/>
</dbReference>
<evidence type="ECO:0000256" key="1">
    <source>
        <dbReference type="ARBA" id="ARBA00012493"/>
    </source>
</evidence>
<feature type="domain" description="Reverse transcriptase" evidence="14">
    <location>
        <begin position="329"/>
        <end position="508"/>
    </location>
</feature>
<evidence type="ECO:0000256" key="7">
    <source>
        <dbReference type="ARBA" id="ARBA00022801"/>
    </source>
</evidence>
<feature type="domain" description="CCHC-type" evidence="12">
    <location>
        <begin position="94"/>
        <end position="109"/>
    </location>
</feature>
<dbReference type="GO" id="GO:0008270">
    <property type="term" value="F:zinc ion binding"/>
    <property type="evidence" value="ECO:0007669"/>
    <property type="project" value="UniProtKB-KW"/>
</dbReference>
<feature type="coiled-coil region" evidence="10">
    <location>
        <begin position="29"/>
        <end position="85"/>
    </location>
</feature>
<dbReference type="Gene3D" id="3.10.20.370">
    <property type="match status" value="2"/>
</dbReference>
<dbReference type="Pfam" id="PF17917">
    <property type="entry name" value="RT_RNaseH"/>
    <property type="match status" value="2"/>
</dbReference>
<keyword evidence="10" id="KW-0175">Coiled coil</keyword>
<reference evidence="16 17" key="1">
    <citation type="submission" date="2015-05" db="EMBL/GenBank/DDBJ databases">
        <title>Evolution of Trichinella species and genotypes.</title>
        <authorList>
            <person name="Korhonen P.K."/>
            <person name="Edoardo P."/>
            <person name="Giuseppe L.R."/>
            <person name="Gasser R.B."/>
        </authorList>
    </citation>
    <scope>NUCLEOTIDE SEQUENCE [LARGE SCALE GENOMIC DNA]</scope>
    <source>
        <strain evidence="16">ISS10</strain>
    </source>
</reference>
<keyword evidence="5" id="KW-0540">Nuclease</keyword>
<dbReference type="Gene3D" id="3.30.420.10">
    <property type="entry name" value="Ribonuclease H-like superfamily/Ribonuclease H"/>
    <property type="match status" value="2"/>
</dbReference>
<dbReference type="InterPro" id="IPR036875">
    <property type="entry name" value="Znf_CCHC_sf"/>
</dbReference>
<dbReference type="SMART" id="SM00343">
    <property type="entry name" value="ZnF_C2HC"/>
    <property type="match status" value="3"/>
</dbReference>
<keyword evidence="3" id="KW-0808">Transferase</keyword>
<keyword evidence="9" id="KW-0862">Zinc</keyword>
<feature type="domain" description="Peptidase A2" evidence="13">
    <location>
        <begin position="1875"/>
        <end position="1954"/>
    </location>
</feature>
<evidence type="ECO:0000256" key="3">
    <source>
        <dbReference type="ARBA" id="ARBA00022679"/>
    </source>
</evidence>
<dbReference type="FunFam" id="3.30.70.270:FF:000020">
    <property type="entry name" value="Transposon Tf2-6 polyprotein-like Protein"/>
    <property type="match status" value="1"/>
</dbReference>
<keyword evidence="4" id="KW-0548">Nucleotidyltransferase</keyword>
<dbReference type="InterPro" id="IPR050951">
    <property type="entry name" value="Retrovirus_Pol_polyprotein"/>
</dbReference>
<dbReference type="InterPro" id="IPR041373">
    <property type="entry name" value="RT_RNaseH"/>
</dbReference>
<dbReference type="Proteomes" id="UP000054721">
    <property type="component" value="Unassembled WGS sequence"/>
</dbReference>
<dbReference type="PANTHER" id="PTHR37984:SF5">
    <property type="entry name" value="PROTEIN NYNRIN-LIKE"/>
    <property type="match status" value="1"/>
</dbReference>
<dbReference type="InterPro" id="IPR001878">
    <property type="entry name" value="Znf_CCHC"/>
</dbReference>
<feature type="non-terminal residue" evidence="16">
    <location>
        <position position="1"/>
    </location>
</feature>
<evidence type="ECO:0000259" key="15">
    <source>
        <dbReference type="PROSITE" id="PS50994"/>
    </source>
</evidence>
<evidence type="ECO:0000259" key="13">
    <source>
        <dbReference type="PROSITE" id="PS50175"/>
    </source>
</evidence>
<dbReference type="SUPFAM" id="SSF50630">
    <property type="entry name" value="Acid proteases"/>
    <property type="match status" value="2"/>
</dbReference>
<dbReference type="GO" id="GO:0006508">
    <property type="term" value="P:proteolysis"/>
    <property type="evidence" value="ECO:0007669"/>
    <property type="project" value="UniProtKB-KW"/>
</dbReference>
<dbReference type="CDD" id="cd01647">
    <property type="entry name" value="RT_LTR"/>
    <property type="match status" value="2"/>
</dbReference>
<feature type="domain" description="CCHC-type" evidence="12">
    <location>
        <begin position="1817"/>
        <end position="1832"/>
    </location>
</feature>
<feature type="domain" description="CCHC-type" evidence="12">
    <location>
        <begin position="1447"/>
        <end position="1462"/>
    </location>
</feature>
<evidence type="ECO:0000256" key="4">
    <source>
        <dbReference type="ARBA" id="ARBA00022695"/>
    </source>
</evidence>
<protein>
    <recommendedName>
        <fullName evidence="1">RNA-directed DNA polymerase</fullName>
        <ecNumber evidence="1">2.7.7.49</ecNumber>
    </recommendedName>
</protein>
<dbReference type="FunFam" id="3.10.20.370:FF:000001">
    <property type="entry name" value="Retrovirus-related Pol polyprotein from transposon 17.6-like protein"/>
    <property type="match status" value="2"/>
</dbReference>
<dbReference type="PROSITE" id="PS50158">
    <property type="entry name" value="ZF_CCHC"/>
    <property type="match status" value="3"/>
</dbReference>
<dbReference type="FunFam" id="3.10.10.10:FF:000007">
    <property type="entry name" value="Retrovirus-related Pol polyprotein from transposon 17.6-like Protein"/>
    <property type="match status" value="2"/>
</dbReference>
<evidence type="ECO:0000313" key="17">
    <source>
        <dbReference type="Proteomes" id="UP000054721"/>
    </source>
</evidence>
<dbReference type="InterPro" id="IPR005162">
    <property type="entry name" value="Retrotrans_gag_dom"/>
</dbReference>
<dbReference type="CDD" id="cd09274">
    <property type="entry name" value="RNase_HI_RT_Ty3"/>
    <property type="match status" value="2"/>
</dbReference>
<comment type="caution">
    <text evidence="16">The sequence shown here is derived from an EMBL/GenBank/DDBJ whole genome shotgun (WGS) entry which is preliminary data.</text>
</comment>
<dbReference type="Pfam" id="PF00665">
    <property type="entry name" value="rve"/>
    <property type="match status" value="2"/>
</dbReference>
<dbReference type="Pfam" id="PF03732">
    <property type="entry name" value="Retrotrans_gag"/>
    <property type="match status" value="2"/>
</dbReference>
<dbReference type="GO" id="GO:0019899">
    <property type="term" value="F:enzyme binding"/>
    <property type="evidence" value="ECO:0007669"/>
    <property type="project" value="UniProtKB-ARBA"/>
</dbReference>
<dbReference type="Pfam" id="PF22938">
    <property type="entry name" value="Integrase_p58_C"/>
    <property type="match status" value="1"/>
</dbReference>
<dbReference type="SUPFAM" id="SSF53098">
    <property type="entry name" value="Ribonuclease H-like"/>
    <property type="match status" value="2"/>
</dbReference>
<keyword evidence="8" id="KW-0695">RNA-directed DNA polymerase</keyword>
<organism evidence="16 17">
    <name type="scientific">Trichinella nativa</name>
    <dbReference type="NCBI Taxonomy" id="6335"/>
    <lineage>
        <taxon>Eukaryota</taxon>
        <taxon>Metazoa</taxon>
        <taxon>Ecdysozoa</taxon>
        <taxon>Nematoda</taxon>
        <taxon>Enoplea</taxon>
        <taxon>Dorylaimia</taxon>
        <taxon>Trichinellida</taxon>
        <taxon>Trichinellidae</taxon>
        <taxon>Trichinella</taxon>
    </lineage>
</organism>
<sequence length="3040" mass="342401">LTARFICGVASKEVYRELRLREPTTLVKARQLAENVAELETEVGGSRQRTTENADAGNDNVAQVVETLNRRFDQLQTTLERSNSRRYAQRETECFRCGEQGHFLRDYPQLQTGTRPARALNNGNGDRRLLAMTALQAGHAPSVTVPLSIWHNSTGREPLEAAGGSILLADEDVDAAGILGTNFLDQYVKLIDWQSVEMTMTDGSRVQIVHELAQATRPGIGCAWITASPREVSREEIVGERPENNSGELRACERALVDRAECSAQNQRTLRILLRRYGKAISCGEGDLGRTSLVQHRIETGGAQPVKLPPRRLPQAQRETVDRLIREMLHAGVIEPASGPWSSPVVLVRKKDGSPRFCVDYRRLNAVTRVDAQPIPRIDDTLDALAGAKWFSTLDLASGYWQVEVAEEDREKTAFSTPLGLFQFRVMPFGLCNAPATFQRLMEKALRGLTWKTCLVYLDDVIVFGKTEEEHLERLEGVLSRLRSVGLKIKPEKCQLMRQSVRYLGHIVTQHGVSTDPEKTTAVQEWPTPRRFVRNFAGVANPLHALTKKGEKGSEGGRSIRSPEGCADFDRTFLVDVDASEDAIGAVLSQQGEQGPPGVVAYASRSLSRAERSYCATRKEMLALVWATHHFRPYLYGRKFTARTDHNSLKWLRNFREPEGQVARWLEKLAEFDFEVVHRPGKKHQNADALSRRACRQCGCGDDSSNVHVAAMALDSASPVERWQKEDAECMQVREWIEKETWPQLAPEGSLWMKSLWSQRDRIVLQEGTICRTWEIPDTGDSRLLPVIPRRNIPEILKTIHNQPTGGHLGVAKTLAKVRQRYYWPQQREDVEDWCRACQTCAARAIPTRKLQAPMQLQPVSHPFQRVAMDLVGPLEETQSGNRYILVVCDYFSKWPEAFPLPNAEARTVATALVNGVFCRYGAPETLHSDQGRNFESELVKEVCQLFGVTKTRATAYHPQSDGLVERMNRTLLDMLAKASIDHPEDWDVYLDRTLLAYRTSVHCTTGATPSRVLFGRELRLPVDLMYGVPTDAQVRSEVEYVQHLRRDLERVYEVVRKKAGREQRRQKAWKDRKAYGPVYEPGDLVWMQLPTKTKLGAYWDGPYQVQRKLDWNTYRVEKPYHGTREGDGAQGRQRERRKTRRPAWLRDFIQTQEVSTGRALHEGESGAADTDRANEIFPAENEDEDTEATKVFVFTSSSTLVSDCLKKYISIVCCFVVAMPSGKRETERKVNAPVNTGSSPNSDERVNNPTEGADEPARGMDPVKWLESMEDFFVVTGVPSSQQAASVRLSVNIAVRRELFLPGSPRDISWDELKRRFLDIYGHGESLIQLALRFNFLKQRKNQSIREFAQEVAELGRRAGKSESELVARFICGVASKEIHRELRLREPTTLVKARQLARQRTTENADAGNDNLAQVVETLTRLFDQLQTTLERSNSRRSARRGTECFRCDEQGHFLRDCPQLQTRTWPARALNNGNGDRRLLAMTALQAGHAPSVTGKLNGLEISLLLDSGAVVSVVPLSIWHKSTGREPLEAAGGSILLGDGRRVRLCGQGTLTLQVGSWRGRLHVVVVESLVVSGILGTNFLDHGPLQWGPVREIVVRGIGNACYGPPPTFSPGMNPVEWLESMEDFFVVTGVPPSQQAASARLSVDIAVRRELFPPGSPRDISWDELKRRFLDIYGHGESLIQLAVRFNGLKQRKNQSIREFAQEVAELGRRAGKSESELIARFICGVASKEVYRELRLREPTTLVKAHQLAENVAELEKEVGGSRQRTTENADAGNDNLARVVETLTRRFDQLQTTLERSNSRRSARRGTECFRCGEQGHFLRDCPQLQTGTRPARALNNGNGDRRLLAMTALQAGHAPSVTGKLNGLEISLLLDSGAVVSVVPLSIWHKSTGREPLEAAGGSILLGDGRRVRLCGQGTLTLQVGSWRGRLHVVVVESLVVSGILGTNFLDQYVKLIDWQSGEMTMTDGSRVRIIHEPAQATRPGIGCAWITASPREVSREETVGERPENNSGDLRACERALVDRAECSAQNRRTLRSLLRRYGKAISCGEGDLGRTSLVQHRIETGGAQPVKLPPRRLPQAQRETVDRLIREMLHAGVIEPASGPWSSPVVLVRKKDGSPRFCVDYRRLNAVTRVDAQPIPRIDDTLDALAGAKWFSTLDLASGYWQVEVAEEDREKTAFSTPLGLFQFRVMPFGLCNAPATFQRLMEKALRGLTWKTCLVYLDDVIVFGKTEEEHLERLEGVLSRLRSVGLKIKPEKCQLMRQSVRYLGHIVTQHGVSTDPEKTAAVQEWPTPRCVREVRQFLGLASYYRRFVRNFAGVANPLHALTKKGEKGSEGGRSIRSPEGCADFDRTFLVDVDASEDAIGAVLSQQGEQGPPGVVAYASRSLSRAERSYCATRKEMLALVWATHHFRPYLYGRKFTARTDHNSLKWLRNFREPEGQVARWLEKLAEFDFEVVHRPGKKHQNADALSRRACRQCGCGDDSSNVHVAAMALDSASPVERWQKEDAECMQVREWIEKETWPQLAPEGSLWMKSLWSQRDRIVLQEGTICRTWEIPDTGDSRLLPVIPRRNIPEILKTIHNQPTGGHLGVAKTLAKVRQRYYWPQQREDVEDWCRACQTCAARAIPTRKLQAPMQLQPVSHPFQRVAMDLVGPLEETQSGNRYILVVCDYFSKWPEAFPLPNAEARTVATALVNGVFCRYGAPETLHSDQGRNFESELVKEVCQLFGVTKTRATAYHPQSDGLVERMNRTLLDMLAKASIDHPEDWDVYLDRTLLAYRTSVHCTTGATPSRVLFGRELRLPVDLMYGVPTDAQVRSEVEYVQHLRRDLERVYEVVRKKAGREQRRQKAWKDRKAYGPVYEPGDLVWMQLPTKTKLGAYWDGPYQVQRKLDWNTYRVEKVGGGRERLVVHFNRLKPYHGTREGDGAQGRQRERRKTRRPAWLRDFIQTQEVSTGRALHEGESGAADTDRANEIFPAENEDEDTEATESARQNGKLMHQSIPAHRQIAMNASITRLKERTSLLGVAARYTAMLP</sequence>
<dbReference type="PROSITE" id="PS50175">
    <property type="entry name" value="ASP_PROT_RETROV"/>
    <property type="match status" value="2"/>
</dbReference>
<evidence type="ECO:0000256" key="5">
    <source>
        <dbReference type="ARBA" id="ARBA00022722"/>
    </source>
</evidence>
<proteinExistence type="predicted"/>
<evidence type="ECO:0000256" key="2">
    <source>
        <dbReference type="ARBA" id="ARBA00022670"/>
    </source>
</evidence>
<feature type="region of interest" description="Disordered" evidence="11">
    <location>
        <begin position="1121"/>
        <end position="1142"/>
    </location>
</feature>
<dbReference type="InterPro" id="IPR000477">
    <property type="entry name" value="RT_dom"/>
</dbReference>
<dbReference type="SUPFAM" id="SSF57756">
    <property type="entry name" value="Retrovirus zinc finger-like domains"/>
    <property type="match status" value="2"/>
</dbReference>
<evidence type="ECO:0000313" key="16">
    <source>
        <dbReference type="EMBL" id="KRZ56173.1"/>
    </source>
</evidence>
<dbReference type="GO" id="GO:0004190">
    <property type="term" value="F:aspartic-type endopeptidase activity"/>
    <property type="evidence" value="ECO:0007669"/>
    <property type="project" value="InterPro"/>
</dbReference>
<dbReference type="GO" id="GO:0042575">
    <property type="term" value="C:DNA polymerase complex"/>
    <property type="evidence" value="ECO:0007669"/>
    <property type="project" value="UniProtKB-ARBA"/>
</dbReference>
<dbReference type="InterPro" id="IPR001995">
    <property type="entry name" value="Peptidase_A2_cat"/>
</dbReference>
<accession>A0A0V1L9H7</accession>
<evidence type="ECO:0000259" key="14">
    <source>
        <dbReference type="PROSITE" id="PS50878"/>
    </source>
</evidence>
<keyword evidence="17" id="KW-1185">Reference proteome</keyword>
<keyword evidence="2" id="KW-0645">Protease</keyword>
<dbReference type="InterPro" id="IPR043128">
    <property type="entry name" value="Rev_trsase/Diguanyl_cyclase"/>
</dbReference>
<dbReference type="EC" id="2.7.7.49" evidence="1"/>
<dbReference type="Pfam" id="PF00098">
    <property type="entry name" value="zf-CCHC"/>
    <property type="match status" value="2"/>
</dbReference>
<keyword evidence="7" id="KW-0378">Hydrolase</keyword>
<evidence type="ECO:0000259" key="12">
    <source>
        <dbReference type="PROSITE" id="PS50158"/>
    </source>
</evidence>
<dbReference type="PROSITE" id="PS50878">
    <property type="entry name" value="RT_POL"/>
    <property type="match status" value="2"/>
</dbReference>
<dbReference type="Gene3D" id="1.10.340.70">
    <property type="match status" value="2"/>
</dbReference>
<dbReference type="Gene3D" id="3.30.70.270">
    <property type="match status" value="3"/>
</dbReference>
<dbReference type="InterPro" id="IPR001584">
    <property type="entry name" value="Integrase_cat-core"/>
</dbReference>
<dbReference type="SUPFAM" id="SSF56672">
    <property type="entry name" value="DNA/RNA polymerases"/>
    <property type="match status" value="2"/>
</dbReference>
<dbReference type="InterPro" id="IPR012337">
    <property type="entry name" value="RNaseH-like_sf"/>
</dbReference>
<dbReference type="FunFam" id="3.30.420.10:FF:000032">
    <property type="entry name" value="Retrovirus-related Pol polyprotein from transposon 297-like Protein"/>
    <property type="match status" value="2"/>
</dbReference>
<name>A0A0V1L9H7_9BILA</name>
<feature type="region of interest" description="Disordered" evidence="11">
    <location>
        <begin position="2925"/>
        <end position="2946"/>
    </location>
</feature>
<evidence type="ECO:0000256" key="10">
    <source>
        <dbReference type="SAM" id="Coils"/>
    </source>
</evidence>
<evidence type="ECO:0000256" key="8">
    <source>
        <dbReference type="ARBA" id="ARBA00022918"/>
    </source>
</evidence>
<dbReference type="STRING" id="6335.A0A0V1L9H7"/>
<dbReference type="GO" id="GO:0004519">
    <property type="term" value="F:endonuclease activity"/>
    <property type="evidence" value="ECO:0007669"/>
    <property type="project" value="UniProtKB-KW"/>
</dbReference>
<dbReference type="GO" id="GO:0015074">
    <property type="term" value="P:DNA integration"/>
    <property type="evidence" value="ECO:0007669"/>
    <property type="project" value="InterPro"/>
</dbReference>
<feature type="domain" description="Peptidase A2" evidence="13">
    <location>
        <begin position="1505"/>
        <end position="1584"/>
    </location>
</feature>
<evidence type="ECO:0000256" key="9">
    <source>
        <dbReference type="PROSITE-ProRule" id="PRU00047"/>
    </source>
</evidence>
<keyword evidence="9" id="KW-0479">Metal-binding</keyword>
<dbReference type="PANTHER" id="PTHR37984">
    <property type="entry name" value="PROTEIN CBG26694"/>
    <property type="match status" value="1"/>
</dbReference>
<dbReference type="OrthoDB" id="6761011at2759"/>
<keyword evidence="6" id="KW-0255">Endonuclease</keyword>
<feature type="region of interest" description="Disordered" evidence="11">
    <location>
        <begin position="1226"/>
        <end position="1260"/>
    </location>
</feature>
<gene>
    <name evidence="16" type="primary">TY3B-I</name>
    <name evidence="16" type="ORF">T02_9862</name>
</gene>